<protein>
    <submittedName>
        <fullName evidence="3">Uncharacterized protein</fullName>
    </submittedName>
</protein>
<evidence type="ECO:0000313" key="3">
    <source>
        <dbReference type="EMBL" id="ADG88871.1"/>
    </source>
</evidence>
<name>D6Y2M2_THEBD</name>
<proteinExistence type="predicted"/>
<dbReference type="EMBL" id="CP001874">
    <property type="protein sequence ID" value="ADG88871.1"/>
    <property type="molecule type" value="Genomic_DNA"/>
</dbReference>
<feature type="region of interest" description="Disordered" evidence="1">
    <location>
        <begin position="316"/>
        <end position="348"/>
    </location>
</feature>
<feature type="transmembrane region" description="Helical" evidence="2">
    <location>
        <begin position="49"/>
        <end position="66"/>
    </location>
</feature>
<keyword evidence="2" id="KW-0472">Membrane</keyword>
<keyword evidence="2" id="KW-0812">Transmembrane</keyword>
<feature type="region of interest" description="Disordered" evidence="1">
    <location>
        <begin position="1"/>
        <end position="21"/>
    </location>
</feature>
<reference evidence="3 4" key="1">
    <citation type="submission" date="2010-01" db="EMBL/GenBank/DDBJ databases">
        <title>The complete genome of Thermobispora bispora DSM 43833.</title>
        <authorList>
            <consortium name="US DOE Joint Genome Institute (JGI-PGF)"/>
            <person name="Lucas S."/>
            <person name="Copeland A."/>
            <person name="Lapidus A."/>
            <person name="Glavina del Rio T."/>
            <person name="Dalin E."/>
            <person name="Tice H."/>
            <person name="Bruce D."/>
            <person name="Goodwin L."/>
            <person name="Pitluck S."/>
            <person name="Kyrpides N."/>
            <person name="Mavromatis K."/>
            <person name="Ivanova N."/>
            <person name="Mikhailova N."/>
            <person name="Chertkov O."/>
            <person name="Brettin T."/>
            <person name="Detter J.C."/>
            <person name="Han C."/>
            <person name="Larimer F."/>
            <person name="Land M."/>
            <person name="Hauser L."/>
            <person name="Markowitz V."/>
            <person name="Cheng J.-F."/>
            <person name="Hugenholtz P."/>
            <person name="Woyke T."/>
            <person name="Wu D."/>
            <person name="Jando M."/>
            <person name="Schneider S."/>
            <person name="Klenk H.-P."/>
            <person name="Eisen J.A."/>
        </authorList>
    </citation>
    <scope>NUCLEOTIDE SEQUENCE [LARGE SCALE GENOMIC DNA]</scope>
    <source>
        <strain evidence="4">ATCC 19993 / DSM 43833 / CBS 139.67 / JCM 10125 / KCTC 9307 / NBRC 14880 / R51</strain>
    </source>
</reference>
<keyword evidence="4" id="KW-1185">Reference proteome</keyword>
<evidence type="ECO:0000313" key="4">
    <source>
        <dbReference type="Proteomes" id="UP000006640"/>
    </source>
</evidence>
<feature type="transmembrane region" description="Helical" evidence="2">
    <location>
        <begin position="87"/>
        <end position="107"/>
    </location>
</feature>
<dbReference type="AlphaFoldDB" id="D6Y2M2"/>
<keyword evidence="2" id="KW-1133">Transmembrane helix</keyword>
<sequence length="348" mass="38427">MDDRTPTRSDPPGDSNRSAQQKTWSTAFTTLCSIIGLLSWFLPDISLDRKILLTIVLLAAIVAVESRMAFIRERGKQVIKKIWDRRYLRVGVIGFAVTAIVAIALIFQLTATPGGPRSLSPSGPRKAAPNVTYAWNAFCAHRYLSRPADLVDPKEVAETDPAVDDPVLADDVWLDISVRRESEAELELTGIRIEEVGRNATPQTGVLVRPATGGCAEGTAQYAWRVELDEHPPAFSPVDLNTRPGEPVTRILLPYTIKAEHETFRLYFSSHGCACRFRVVLTWRHGGQETVPTALPEDGRRFFVVPRGSLPAYRVEQPSDGRYSMIQETSTPSPPSGPARDAAPDRAR</sequence>
<dbReference type="RefSeq" id="WP_013132404.1">
    <property type="nucleotide sequence ID" value="NC_014165.1"/>
</dbReference>
<feature type="transmembrane region" description="Helical" evidence="2">
    <location>
        <begin position="24"/>
        <end position="43"/>
    </location>
</feature>
<gene>
    <name evidence="3" type="ordered locus">Tbis_2160</name>
</gene>
<evidence type="ECO:0000256" key="1">
    <source>
        <dbReference type="SAM" id="MobiDB-lite"/>
    </source>
</evidence>
<dbReference type="KEGG" id="tbi:Tbis_2160"/>
<evidence type="ECO:0000256" key="2">
    <source>
        <dbReference type="SAM" id="Phobius"/>
    </source>
</evidence>
<dbReference type="HOGENOM" id="CLU_796767_0_0_11"/>
<accession>D6Y2M2</accession>
<dbReference type="Proteomes" id="UP000006640">
    <property type="component" value="Chromosome"/>
</dbReference>
<organism evidence="3 4">
    <name type="scientific">Thermobispora bispora (strain ATCC 19993 / DSM 43833 / CBS 139.67 / JCM 10125 / KCTC 9307 / NBRC 14880 / R51)</name>
    <dbReference type="NCBI Taxonomy" id="469371"/>
    <lineage>
        <taxon>Bacteria</taxon>
        <taxon>Bacillati</taxon>
        <taxon>Actinomycetota</taxon>
        <taxon>Actinomycetes</taxon>
        <taxon>Streptosporangiales</taxon>
        <taxon>Streptosporangiaceae</taxon>
        <taxon>Thermobispora</taxon>
    </lineage>
</organism>